<dbReference type="SUPFAM" id="SSF53448">
    <property type="entry name" value="Nucleotide-diphospho-sugar transferases"/>
    <property type="match status" value="1"/>
</dbReference>
<protein>
    <submittedName>
        <fullName evidence="4">Choline kinase</fullName>
    </submittedName>
</protein>
<gene>
    <name evidence="4" type="ORF">SAMN02745181_0750</name>
</gene>
<sequence length="251" mass="28147">MKLIILAAGKGERLWPLTKDTPKPLIEVSDGVTLLEEQLHRVSDSGVFDEVVVVTGYLADKLDSRIDQIDHEGLELRTIYNPFYDCSNNLASLWIAREAMDSDFMVTNGDNLFDVPVFTEFDAACSEEGIYLSLGEKKVFDDDDMKVTLQDGAVSNVAKDIVDGKRDAESPGLCLIRGAEAREAFAAELEGLMRTESGLKDFWLRVFPSLYESGTPALPWFFDADKRWREVDIHPDIDQMKQFLSSVVRIG</sequence>
<evidence type="ECO:0000313" key="5">
    <source>
        <dbReference type="Proteomes" id="UP000184510"/>
    </source>
</evidence>
<dbReference type="EMBL" id="FQYR01000002">
    <property type="protein sequence ID" value="SHI72962.1"/>
    <property type="molecule type" value="Genomic_DNA"/>
</dbReference>
<dbReference type="Gene3D" id="3.90.550.10">
    <property type="entry name" value="Spore Coat Polysaccharide Biosynthesis Protein SpsA, Chain A"/>
    <property type="match status" value="1"/>
</dbReference>
<proteinExistence type="predicted"/>
<keyword evidence="5" id="KW-1185">Reference proteome</keyword>
<dbReference type="Proteomes" id="UP000184510">
    <property type="component" value="Unassembled WGS sequence"/>
</dbReference>
<dbReference type="GO" id="GO:0016779">
    <property type="term" value="F:nucleotidyltransferase activity"/>
    <property type="evidence" value="ECO:0007669"/>
    <property type="project" value="UniProtKB-KW"/>
</dbReference>
<dbReference type="GO" id="GO:0016301">
    <property type="term" value="F:kinase activity"/>
    <property type="evidence" value="ECO:0007669"/>
    <property type="project" value="UniProtKB-KW"/>
</dbReference>
<evidence type="ECO:0000256" key="1">
    <source>
        <dbReference type="ARBA" id="ARBA00022679"/>
    </source>
</evidence>
<reference evidence="4 5" key="1">
    <citation type="submission" date="2016-11" db="EMBL/GenBank/DDBJ databases">
        <authorList>
            <person name="Jaros S."/>
            <person name="Januszkiewicz K."/>
            <person name="Wedrychowicz H."/>
        </authorList>
    </citation>
    <scope>NUCLEOTIDE SEQUENCE [LARGE SCALE GENOMIC DNA]</scope>
    <source>
        <strain evidence="4 5">DSM 18772</strain>
    </source>
</reference>
<dbReference type="InterPro" id="IPR005835">
    <property type="entry name" value="NTP_transferase_dom"/>
</dbReference>
<dbReference type="STRING" id="1123071.SAMN02745181_0750"/>
<dbReference type="OrthoDB" id="9801899at2"/>
<dbReference type="AlphaFoldDB" id="A0A1M6DIF0"/>
<dbReference type="InterPro" id="IPR050065">
    <property type="entry name" value="GlmU-like"/>
</dbReference>
<keyword evidence="1" id="KW-0808">Transferase</keyword>
<name>A0A1M6DIF0_9BACT</name>
<dbReference type="RefSeq" id="WP_143158132.1">
    <property type="nucleotide sequence ID" value="NZ_FQYR01000002.1"/>
</dbReference>
<evidence type="ECO:0000256" key="2">
    <source>
        <dbReference type="ARBA" id="ARBA00022695"/>
    </source>
</evidence>
<evidence type="ECO:0000313" key="4">
    <source>
        <dbReference type="EMBL" id="SHI72962.1"/>
    </source>
</evidence>
<dbReference type="PANTHER" id="PTHR43584:SF8">
    <property type="entry name" value="N-ACETYLMURAMATE ALPHA-1-PHOSPHATE URIDYLYLTRANSFERASE"/>
    <property type="match status" value="1"/>
</dbReference>
<dbReference type="Pfam" id="PF00483">
    <property type="entry name" value="NTP_transferase"/>
    <property type="match status" value="1"/>
</dbReference>
<feature type="domain" description="Nucleotidyl transferase" evidence="3">
    <location>
        <begin position="3"/>
        <end position="116"/>
    </location>
</feature>
<keyword evidence="2" id="KW-0548">Nucleotidyltransferase</keyword>
<dbReference type="InterPro" id="IPR029044">
    <property type="entry name" value="Nucleotide-diphossugar_trans"/>
</dbReference>
<dbReference type="InParanoid" id="A0A1M6DIF0"/>
<evidence type="ECO:0000259" key="3">
    <source>
        <dbReference type="Pfam" id="PF00483"/>
    </source>
</evidence>
<accession>A0A1M6DIF0</accession>
<keyword evidence="4" id="KW-0418">Kinase</keyword>
<dbReference type="PANTHER" id="PTHR43584">
    <property type="entry name" value="NUCLEOTIDYL TRANSFERASE"/>
    <property type="match status" value="1"/>
</dbReference>
<organism evidence="4 5">
    <name type="scientific">Rubritalea squalenifaciens DSM 18772</name>
    <dbReference type="NCBI Taxonomy" id="1123071"/>
    <lineage>
        <taxon>Bacteria</taxon>
        <taxon>Pseudomonadati</taxon>
        <taxon>Verrucomicrobiota</taxon>
        <taxon>Verrucomicrobiia</taxon>
        <taxon>Verrucomicrobiales</taxon>
        <taxon>Rubritaleaceae</taxon>
        <taxon>Rubritalea</taxon>
    </lineage>
</organism>